<dbReference type="RefSeq" id="WP_380035670.1">
    <property type="nucleotide sequence ID" value="NZ_JBHSEH010000004.1"/>
</dbReference>
<keyword evidence="2" id="KW-1185">Reference proteome</keyword>
<organism evidence="1 2">
    <name type="scientific">Deinococcus navajonensis</name>
    <dbReference type="NCBI Taxonomy" id="309884"/>
    <lineage>
        <taxon>Bacteria</taxon>
        <taxon>Thermotogati</taxon>
        <taxon>Deinococcota</taxon>
        <taxon>Deinococci</taxon>
        <taxon>Deinococcales</taxon>
        <taxon>Deinococcaceae</taxon>
        <taxon>Deinococcus</taxon>
    </lineage>
</organism>
<name>A0ABV8XJS7_9DEIO</name>
<proteinExistence type="predicted"/>
<evidence type="ECO:0000313" key="2">
    <source>
        <dbReference type="Proteomes" id="UP001595998"/>
    </source>
</evidence>
<dbReference type="Proteomes" id="UP001595998">
    <property type="component" value="Unassembled WGS sequence"/>
</dbReference>
<evidence type="ECO:0000313" key="1">
    <source>
        <dbReference type="EMBL" id="MFC4424922.1"/>
    </source>
</evidence>
<evidence type="ECO:0008006" key="3">
    <source>
        <dbReference type="Google" id="ProtNLM"/>
    </source>
</evidence>
<reference evidence="2" key="1">
    <citation type="journal article" date="2019" name="Int. J. Syst. Evol. Microbiol.">
        <title>The Global Catalogue of Microorganisms (GCM) 10K type strain sequencing project: providing services to taxonomists for standard genome sequencing and annotation.</title>
        <authorList>
            <consortium name="The Broad Institute Genomics Platform"/>
            <consortium name="The Broad Institute Genome Sequencing Center for Infectious Disease"/>
            <person name="Wu L."/>
            <person name="Ma J."/>
        </authorList>
    </citation>
    <scope>NUCLEOTIDE SEQUENCE [LARGE SCALE GENOMIC DNA]</scope>
    <source>
        <strain evidence="2">CCUG 56029</strain>
    </source>
</reference>
<accession>A0ABV8XJS7</accession>
<dbReference type="EMBL" id="JBHSEH010000004">
    <property type="protein sequence ID" value="MFC4424922.1"/>
    <property type="molecule type" value="Genomic_DNA"/>
</dbReference>
<sequence length="165" mass="18541">MTAPVFDAEQAFQVAESFLEAGVVLARQPHAVSELFRPMALTYAFATEAYLKGLMFLVTGSRSFQRHQLLKLFKELPRQERDAVEVQFQRYTRHSPVDQRHRSRFPEEAHSLRGQLRFAAQTFTAARYVSDGNRDHLASTGHLAPAACKLSAPSKIIRALASSLP</sequence>
<comment type="caution">
    <text evidence="1">The sequence shown here is derived from an EMBL/GenBank/DDBJ whole genome shotgun (WGS) entry which is preliminary data.</text>
</comment>
<gene>
    <name evidence="1" type="ORF">ACFOZ9_01785</name>
</gene>
<protein>
    <recommendedName>
        <fullName evidence="3">HEPN domain-containing protein</fullName>
    </recommendedName>
</protein>